<keyword evidence="7 11" id="KW-0653">Protein transport</keyword>
<keyword evidence="4 11" id="KW-0813">Transport</keyword>
<comment type="similarity">
    <text evidence="2 11">Belongs to the SecG family.</text>
</comment>
<dbReference type="OrthoDB" id="9813947at2"/>
<feature type="region of interest" description="Disordered" evidence="12">
    <location>
        <begin position="85"/>
        <end position="143"/>
    </location>
</feature>
<dbReference type="EMBL" id="CP014143">
    <property type="protein sequence ID" value="AOS97067.1"/>
    <property type="molecule type" value="Genomic_DNA"/>
</dbReference>
<evidence type="ECO:0000256" key="3">
    <source>
        <dbReference type="ARBA" id="ARBA00017876"/>
    </source>
</evidence>
<comment type="subcellular location">
    <subcellularLocation>
        <location evidence="1 11">Cell membrane</location>
        <topology evidence="1 11">Multi-pass membrane protein</topology>
    </subcellularLocation>
</comment>
<dbReference type="Proteomes" id="UP000095672">
    <property type="component" value="Chromosome"/>
</dbReference>
<dbReference type="PRINTS" id="PR01651">
    <property type="entry name" value="SECGEXPORT"/>
</dbReference>
<evidence type="ECO:0000256" key="1">
    <source>
        <dbReference type="ARBA" id="ARBA00004651"/>
    </source>
</evidence>
<dbReference type="GO" id="GO:0043952">
    <property type="term" value="P:protein transport by the Sec complex"/>
    <property type="evidence" value="ECO:0007669"/>
    <property type="project" value="TreeGrafter"/>
</dbReference>
<dbReference type="NCBIfam" id="TIGR00810">
    <property type="entry name" value="secG"/>
    <property type="match status" value="1"/>
</dbReference>
<evidence type="ECO:0000313" key="13">
    <source>
        <dbReference type="EMBL" id="AOS97067.1"/>
    </source>
</evidence>
<keyword evidence="9 11" id="KW-0811">Translocation</keyword>
<dbReference type="GO" id="GO:0005886">
    <property type="term" value="C:plasma membrane"/>
    <property type="evidence" value="ECO:0007669"/>
    <property type="project" value="UniProtKB-SubCell"/>
</dbReference>
<keyword evidence="14" id="KW-1185">Reference proteome</keyword>
<name>A0A1C9W7E8_9GAMM</name>
<evidence type="ECO:0000256" key="11">
    <source>
        <dbReference type="RuleBase" id="RU365087"/>
    </source>
</evidence>
<dbReference type="GO" id="GO:0015450">
    <property type="term" value="F:protein-transporting ATPase activity"/>
    <property type="evidence" value="ECO:0007669"/>
    <property type="project" value="UniProtKB-UniRule"/>
</dbReference>
<dbReference type="PANTHER" id="PTHR34182:SF1">
    <property type="entry name" value="PROTEIN-EXPORT MEMBRANE PROTEIN SECG"/>
    <property type="match status" value="1"/>
</dbReference>
<evidence type="ECO:0000256" key="12">
    <source>
        <dbReference type="SAM" id="MobiDB-lite"/>
    </source>
</evidence>
<dbReference type="KEGG" id="micc:AUP74_01633"/>
<keyword evidence="10 11" id="KW-0472">Membrane</keyword>
<dbReference type="GO" id="GO:0065002">
    <property type="term" value="P:intracellular protein transmembrane transport"/>
    <property type="evidence" value="ECO:0007669"/>
    <property type="project" value="TreeGrafter"/>
</dbReference>
<dbReference type="InterPro" id="IPR004692">
    <property type="entry name" value="SecG"/>
</dbReference>
<comment type="caution">
    <text evidence="11">Lacks conserved residue(s) required for the propagation of feature annotation.</text>
</comment>
<dbReference type="PANTHER" id="PTHR34182">
    <property type="entry name" value="PROTEIN-EXPORT MEMBRANE PROTEIN SECG"/>
    <property type="match status" value="1"/>
</dbReference>
<dbReference type="STRING" id="1769779.AUP74_01633"/>
<protein>
    <recommendedName>
        <fullName evidence="3 11">Protein-export membrane protein SecG</fullName>
    </recommendedName>
</protein>
<sequence>MEKLVLIFHVLTALSIIGLILLQQGKGAEAGASFGAGASQTVFGSQGSGNFFSRMTAIMATVFFVTSLGLAVLAKQGADTDIDADLPQAPAAVEQPGPAEEVPALESDVPQLDEMPETQAPAVDEIPQAVEGESEEVEEGDQQ</sequence>
<evidence type="ECO:0000256" key="10">
    <source>
        <dbReference type="ARBA" id="ARBA00023136"/>
    </source>
</evidence>
<comment type="function">
    <text evidence="11">Involved in protein export. Participates in an early event of protein translocation.</text>
</comment>
<feature type="compositionally biased region" description="Acidic residues" evidence="12">
    <location>
        <begin position="132"/>
        <end position="143"/>
    </location>
</feature>
<dbReference type="PATRIC" id="fig|1769779.3.peg.1633"/>
<keyword evidence="8 11" id="KW-1133">Transmembrane helix</keyword>
<evidence type="ECO:0000256" key="8">
    <source>
        <dbReference type="ARBA" id="ARBA00022989"/>
    </source>
</evidence>
<reference evidence="14" key="1">
    <citation type="submission" date="2016-01" db="EMBL/GenBank/DDBJ databases">
        <title>Complete genome sequence of Microbulbifer sp. CCB-MM1, a halophile isolated from Matang Mangrove Forest, Perak.</title>
        <authorList>
            <person name="Moh T.H."/>
            <person name="Dinesh B."/>
            <person name="Lau N.-S."/>
            <person name="Go F."/>
            <person name="Alexander Chong S.-C."/>
        </authorList>
    </citation>
    <scope>NUCLEOTIDE SEQUENCE [LARGE SCALE GENOMIC DNA]</scope>
    <source>
        <strain evidence="14">CCB-MM1</strain>
    </source>
</reference>
<evidence type="ECO:0000256" key="4">
    <source>
        <dbReference type="ARBA" id="ARBA00022448"/>
    </source>
</evidence>
<feature type="transmembrane region" description="Helical" evidence="11">
    <location>
        <begin position="51"/>
        <end position="73"/>
    </location>
</feature>
<evidence type="ECO:0000313" key="14">
    <source>
        <dbReference type="Proteomes" id="UP000095672"/>
    </source>
</evidence>
<organism evidence="13 14">
    <name type="scientific">Microbulbifer aggregans</name>
    <dbReference type="NCBI Taxonomy" id="1769779"/>
    <lineage>
        <taxon>Bacteria</taxon>
        <taxon>Pseudomonadati</taxon>
        <taxon>Pseudomonadota</taxon>
        <taxon>Gammaproteobacteria</taxon>
        <taxon>Cellvibrionales</taxon>
        <taxon>Microbulbiferaceae</taxon>
        <taxon>Microbulbifer</taxon>
    </lineage>
</organism>
<dbReference type="AlphaFoldDB" id="A0A1C9W7E8"/>
<evidence type="ECO:0000256" key="9">
    <source>
        <dbReference type="ARBA" id="ARBA00023010"/>
    </source>
</evidence>
<evidence type="ECO:0000256" key="5">
    <source>
        <dbReference type="ARBA" id="ARBA00022475"/>
    </source>
</evidence>
<gene>
    <name evidence="13" type="primary">secG</name>
    <name evidence="13" type="ORF">AUP74_01633</name>
</gene>
<dbReference type="Pfam" id="PF03840">
    <property type="entry name" value="SecG"/>
    <property type="match status" value="1"/>
</dbReference>
<keyword evidence="5 11" id="KW-1003">Cell membrane</keyword>
<evidence type="ECO:0000256" key="2">
    <source>
        <dbReference type="ARBA" id="ARBA00008445"/>
    </source>
</evidence>
<dbReference type="GO" id="GO:0009306">
    <property type="term" value="P:protein secretion"/>
    <property type="evidence" value="ECO:0007669"/>
    <property type="project" value="UniProtKB-UniRule"/>
</dbReference>
<proteinExistence type="inferred from homology"/>
<evidence type="ECO:0000256" key="7">
    <source>
        <dbReference type="ARBA" id="ARBA00022927"/>
    </source>
</evidence>
<accession>A0A1C9W7E8</accession>
<dbReference type="RefSeq" id="WP_069947136.1">
    <property type="nucleotide sequence ID" value="NZ_CP014143.1"/>
</dbReference>
<evidence type="ECO:0000256" key="6">
    <source>
        <dbReference type="ARBA" id="ARBA00022692"/>
    </source>
</evidence>
<keyword evidence="6 11" id="KW-0812">Transmembrane</keyword>